<sequence>MEGSILMRNLINGKTLTEVQQVLGPKEGLESFTSRCTGRTLARALLFISTVMTHGSLDLKPLRGNLGDQEIDLVKFQINQRLDQMGLVGFSWSGDVLNYYPFEEYQDVKEIVREVKVEVSPFNGEMVAPRSYGVEQHSEGPAIHVESVEQSYPEVRVSSSKSAVVGEMEVLEPLVPDMTPPA</sequence>
<accession>A0AAE9C0E9</accession>
<evidence type="ECO:0000313" key="1">
    <source>
        <dbReference type="EMBL" id="UCR92064.1"/>
    </source>
</evidence>
<reference evidence="1 2" key="1">
    <citation type="submission" date="2021-07" db="EMBL/GenBank/DDBJ databases">
        <authorList>
            <person name="Chang J."/>
            <person name="Qu Y."/>
            <person name="Liang Y."/>
        </authorList>
    </citation>
    <scope>NUCLEOTIDE SEQUENCE [LARGE SCALE GENOMIC DNA]</scope>
</reference>
<organism evidence="1 2">
    <name type="scientific">Escherichia phage vB_EcoP_IMEP24</name>
    <dbReference type="NCBI Taxonomy" id="2866662"/>
    <lineage>
        <taxon>Viruses</taxon>
        <taxon>Duplodnaviria</taxon>
        <taxon>Heunggongvirae</taxon>
        <taxon>Uroviricota</taxon>
        <taxon>Caudoviricetes</taxon>
        <taxon>Autographivirales</taxon>
        <taxon>Autotranscriptaviridae</taxon>
        <taxon>Studiervirinae</taxon>
        <taxon>Kayfunavirus</taxon>
        <taxon>Kayfunavirus IMEP24</taxon>
    </lineage>
</organism>
<proteinExistence type="predicted"/>
<evidence type="ECO:0000313" key="2">
    <source>
        <dbReference type="Proteomes" id="UP000827614"/>
    </source>
</evidence>
<keyword evidence="2" id="KW-1185">Reference proteome</keyword>
<protein>
    <submittedName>
        <fullName evidence="1">Uncharacterized protein</fullName>
    </submittedName>
</protein>
<name>A0AAE9C0E9_9CAUD</name>
<dbReference type="EMBL" id="MZ648215">
    <property type="protein sequence ID" value="UCR92064.1"/>
    <property type="molecule type" value="Genomic_DNA"/>
</dbReference>
<dbReference type="Proteomes" id="UP000827614">
    <property type="component" value="Segment"/>
</dbReference>